<evidence type="ECO:0000313" key="15">
    <source>
        <dbReference type="Proteomes" id="UP001346149"/>
    </source>
</evidence>
<accession>A0AAN7R571</accession>
<keyword evidence="7 9" id="KW-0539">Nucleus</keyword>
<gene>
    <name evidence="14" type="ORF">SAY86_011514</name>
</gene>
<dbReference type="GO" id="GO:0005634">
    <property type="term" value="C:nucleus"/>
    <property type="evidence" value="ECO:0007669"/>
    <property type="project" value="UniProtKB-SubCell"/>
</dbReference>
<dbReference type="InterPro" id="IPR015947">
    <property type="entry name" value="PUA-like_sf"/>
</dbReference>
<reference evidence="14 15" key="1">
    <citation type="journal article" date="2023" name="Hortic Res">
        <title>Pangenome of water caltrop reveals structural variations and asymmetric subgenome divergence after allopolyploidization.</title>
        <authorList>
            <person name="Zhang X."/>
            <person name="Chen Y."/>
            <person name="Wang L."/>
            <person name="Yuan Y."/>
            <person name="Fang M."/>
            <person name="Shi L."/>
            <person name="Lu R."/>
            <person name="Comes H.P."/>
            <person name="Ma Y."/>
            <person name="Chen Y."/>
            <person name="Huang G."/>
            <person name="Zhou Y."/>
            <person name="Zheng Z."/>
            <person name="Qiu Y."/>
        </authorList>
    </citation>
    <scope>NUCLEOTIDE SEQUENCE [LARGE SCALE GENOMIC DNA]</scope>
    <source>
        <strain evidence="14">F231</strain>
    </source>
</reference>
<dbReference type="PROSITE" id="PS50280">
    <property type="entry name" value="SET"/>
    <property type="match status" value="1"/>
</dbReference>
<evidence type="ECO:0000256" key="3">
    <source>
        <dbReference type="ARBA" id="ARBA00022603"/>
    </source>
</evidence>
<dbReference type="GO" id="GO:0008270">
    <property type="term" value="F:zinc ion binding"/>
    <property type="evidence" value="ECO:0007669"/>
    <property type="project" value="InterPro"/>
</dbReference>
<sequence>MVGPDSGPNPSPLVDKSRVLDVKPLPYIEPVFTPSNYAPFAHPLATAPFACPVPGGPLPTVSPFYPYFTPPQAPYLHEQILQTPIRPPNQNIHLGVNASRIPAAVPISTYGVDEAAGVENGGLELSNKRDREKGNTFQEIGEENERIHITETNDEGKCEKRARPPKNAKGSPARFSSNMDADSFADNLLKSSAAMDFDTFRRADGDPGSVAYILRLYDLLRRKITQVEESKDPVPGVSRRPDFRSGTILMNKGIRTNVKKRIGTVPGVENGTLLDRIAFSYIMAGIDYTGLKFSQNEQPVAVSIVSSGGYEDNMEDSDAIIYSGQGGNIYKKTKGVTDQKLERGNLALERSASRGNEIRVIRGIKDISNPTGKVYIYDGLYKIHESWVDRGKSGCNVFKYKLVRIPGQPEAFSLWKLIQQWREGSASRNGVILPDLTSGAESLPVSLINDADSEKGPAHFTYLPALSSLHPVKLSEPGPNCSCVDGCQPGNSNFPCIQKNGGFLPYTSTGVLVNRKSMVYECGVSRRCSPVCRNRLSQSGLRVQLEVFKTKDRGWGLRSWDPIRAGGFICEYTGQVIARLELEELKIDGEDEYVFDTTRIYQPLEVLPGDCNGARDVPFPLIINLKTTGNVARFMNHSCSPNVFWQLVSRAHSSTFDVHVVFYALKHIPPLMELTYNYGGQEKRPCLCGSAKCRGYFC</sequence>
<dbReference type="SUPFAM" id="SSF88697">
    <property type="entry name" value="PUA domain-like"/>
    <property type="match status" value="1"/>
</dbReference>
<dbReference type="PROSITE" id="PS51015">
    <property type="entry name" value="YDG"/>
    <property type="match status" value="1"/>
</dbReference>
<dbReference type="InterPro" id="IPR025794">
    <property type="entry name" value="H3-K9-MeTrfase_plant"/>
</dbReference>
<keyword evidence="3" id="KW-0489">Methyltransferase</keyword>
<evidence type="ECO:0000256" key="5">
    <source>
        <dbReference type="ARBA" id="ARBA00022691"/>
    </source>
</evidence>
<dbReference type="GO" id="GO:0000775">
    <property type="term" value="C:chromosome, centromeric region"/>
    <property type="evidence" value="ECO:0007669"/>
    <property type="project" value="UniProtKB-SubCell"/>
</dbReference>
<dbReference type="SMART" id="SM00468">
    <property type="entry name" value="PreSET"/>
    <property type="match status" value="1"/>
</dbReference>
<dbReference type="InterPro" id="IPR001214">
    <property type="entry name" value="SET_dom"/>
</dbReference>
<dbReference type="EMBL" id="JAXQNO010000012">
    <property type="protein sequence ID" value="KAK4787681.1"/>
    <property type="molecule type" value="Genomic_DNA"/>
</dbReference>
<evidence type="ECO:0000256" key="8">
    <source>
        <dbReference type="ARBA" id="ARBA00023328"/>
    </source>
</evidence>
<dbReference type="Gene3D" id="2.170.270.10">
    <property type="entry name" value="SET domain"/>
    <property type="match status" value="1"/>
</dbReference>
<dbReference type="GO" id="GO:0003690">
    <property type="term" value="F:double-stranded DNA binding"/>
    <property type="evidence" value="ECO:0007669"/>
    <property type="project" value="TreeGrafter"/>
</dbReference>
<feature type="compositionally biased region" description="Basic and acidic residues" evidence="10">
    <location>
        <begin position="152"/>
        <end position="162"/>
    </location>
</feature>
<dbReference type="InterPro" id="IPR036987">
    <property type="entry name" value="SRA-YDG_sf"/>
</dbReference>
<keyword evidence="6" id="KW-0156">Chromatin regulator</keyword>
<keyword evidence="2" id="KW-0158">Chromosome</keyword>
<dbReference type="AlphaFoldDB" id="A0AAN7R571"/>
<keyword evidence="4" id="KW-0808">Transferase</keyword>
<dbReference type="Pfam" id="PF05033">
    <property type="entry name" value="Pre-SET"/>
    <property type="match status" value="1"/>
</dbReference>
<dbReference type="SMART" id="SM00317">
    <property type="entry name" value="SET"/>
    <property type="match status" value="1"/>
</dbReference>
<organism evidence="14 15">
    <name type="scientific">Trapa natans</name>
    <name type="common">Water chestnut</name>
    <dbReference type="NCBI Taxonomy" id="22666"/>
    <lineage>
        <taxon>Eukaryota</taxon>
        <taxon>Viridiplantae</taxon>
        <taxon>Streptophyta</taxon>
        <taxon>Embryophyta</taxon>
        <taxon>Tracheophyta</taxon>
        <taxon>Spermatophyta</taxon>
        <taxon>Magnoliopsida</taxon>
        <taxon>eudicotyledons</taxon>
        <taxon>Gunneridae</taxon>
        <taxon>Pentapetalae</taxon>
        <taxon>rosids</taxon>
        <taxon>malvids</taxon>
        <taxon>Myrtales</taxon>
        <taxon>Lythraceae</taxon>
        <taxon>Trapa</taxon>
    </lineage>
</organism>
<evidence type="ECO:0000256" key="9">
    <source>
        <dbReference type="PROSITE-ProRule" id="PRU00358"/>
    </source>
</evidence>
<feature type="region of interest" description="Disordered" evidence="10">
    <location>
        <begin position="152"/>
        <end position="177"/>
    </location>
</feature>
<dbReference type="PROSITE" id="PS51575">
    <property type="entry name" value="SAM_MT43_SUVAR39_2"/>
    <property type="match status" value="1"/>
</dbReference>
<dbReference type="InterPro" id="IPR007728">
    <property type="entry name" value="Pre-SET_dom"/>
</dbReference>
<evidence type="ECO:0000256" key="4">
    <source>
        <dbReference type="ARBA" id="ARBA00022679"/>
    </source>
</evidence>
<feature type="domain" description="Post-SET" evidence="12">
    <location>
        <begin position="682"/>
        <end position="698"/>
    </location>
</feature>
<dbReference type="PANTHER" id="PTHR45660:SF13">
    <property type="entry name" value="HISTONE-LYSINE N-METHYLTRANSFERASE SETMAR"/>
    <property type="match status" value="1"/>
</dbReference>
<feature type="domain" description="SET" evidence="11">
    <location>
        <begin position="543"/>
        <end position="679"/>
    </location>
</feature>
<dbReference type="GO" id="GO:0032259">
    <property type="term" value="P:methylation"/>
    <property type="evidence" value="ECO:0007669"/>
    <property type="project" value="UniProtKB-KW"/>
</dbReference>
<dbReference type="InterPro" id="IPR003105">
    <property type="entry name" value="SRA_YDG"/>
</dbReference>
<proteinExistence type="predicted"/>
<comment type="subcellular location">
    <subcellularLocation>
        <location evidence="1">Chromosome</location>
        <location evidence="1">Centromere</location>
    </subcellularLocation>
    <subcellularLocation>
        <location evidence="9">Nucleus</location>
    </subcellularLocation>
</comment>
<dbReference type="PANTHER" id="PTHR45660">
    <property type="entry name" value="HISTONE-LYSINE N-METHYLTRANSFERASE SETMAR"/>
    <property type="match status" value="1"/>
</dbReference>
<dbReference type="GO" id="GO:0042054">
    <property type="term" value="F:histone methyltransferase activity"/>
    <property type="evidence" value="ECO:0007669"/>
    <property type="project" value="InterPro"/>
</dbReference>
<name>A0AAN7R571_TRANT</name>
<dbReference type="PROSITE" id="PS50868">
    <property type="entry name" value="POST_SET"/>
    <property type="match status" value="1"/>
</dbReference>
<dbReference type="Gene3D" id="2.30.280.10">
    <property type="entry name" value="SRA-YDG"/>
    <property type="match status" value="1"/>
</dbReference>
<comment type="caution">
    <text evidence="14">The sequence shown here is derived from an EMBL/GenBank/DDBJ whole genome shotgun (WGS) entry which is preliminary data.</text>
</comment>
<dbReference type="Pfam" id="PF02182">
    <property type="entry name" value="SAD_SRA"/>
    <property type="match status" value="1"/>
</dbReference>
<dbReference type="InterPro" id="IPR046341">
    <property type="entry name" value="SET_dom_sf"/>
</dbReference>
<evidence type="ECO:0000256" key="1">
    <source>
        <dbReference type="ARBA" id="ARBA00004584"/>
    </source>
</evidence>
<evidence type="ECO:0000259" key="12">
    <source>
        <dbReference type="PROSITE" id="PS50868"/>
    </source>
</evidence>
<evidence type="ECO:0008006" key="16">
    <source>
        <dbReference type="Google" id="ProtNLM"/>
    </source>
</evidence>
<evidence type="ECO:0000256" key="6">
    <source>
        <dbReference type="ARBA" id="ARBA00022853"/>
    </source>
</evidence>
<evidence type="ECO:0000313" key="14">
    <source>
        <dbReference type="EMBL" id="KAK4787681.1"/>
    </source>
</evidence>
<dbReference type="Proteomes" id="UP001346149">
    <property type="component" value="Unassembled WGS sequence"/>
</dbReference>
<dbReference type="SMART" id="SM00466">
    <property type="entry name" value="SRA"/>
    <property type="match status" value="1"/>
</dbReference>
<feature type="domain" description="YDG" evidence="13">
    <location>
        <begin position="238"/>
        <end position="404"/>
    </location>
</feature>
<protein>
    <recommendedName>
        <fullName evidence="16">Histone-lysine N-methyltransferase, H3 lysine-9 specific SUVH1</fullName>
    </recommendedName>
</protein>
<evidence type="ECO:0000259" key="13">
    <source>
        <dbReference type="PROSITE" id="PS51015"/>
    </source>
</evidence>
<keyword evidence="15" id="KW-1185">Reference proteome</keyword>
<keyword evidence="8" id="KW-0137">Centromere</keyword>
<dbReference type="InterPro" id="IPR051357">
    <property type="entry name" value="H3K9_HMTase_SUVAR3-9"/>
</dbReference>
<dbReference type="Pfam" id="PF00856">
    <property type="entry name" value="SET"/>
    <property type="match status" value="1"/>
</dbReference>
<keyword evidence="5" id="KW-0949">S-adenosyl-L-methionine</keyword>
<dbReference type="InterPro" id="IPR003616">
    <property type="entry name" value="Post-SET_dom"/>
</dbReference>
<evidence type="ECO:0000256" key="7">
    <source>
        <dbReference type="ARBA" id="ARBA00023242"/>
    </source>
</evidence>
<evidence type="ECO:0000256" key="2">
    <source>
        <dbReference type="ARBA" id="ARBA00022454"/>
    </source>
</evidence>
<evidence type="ECO:0000256" key="10">
    <source>
        <dbReference type="SAM" id="MobiDB-lite"/>
    </source>
</evidence>
<evidence type="ECO:0000259" key="11">
    <source>
        <dbReference type="PROSITE" id="PS50280"/>
    </source>
</evidence>
<dbReference type="SUPFAM" id="SSF82199">
    <property type="entry name" value="SET domain"/>
    <property type="match status" value="1"/>
</dbReference>